<keyword evidence="2" id="KW-1185">Reference proteome</keyword>
<organism evidence="1 2">
    <name type="scientific">Kozakia baliensis</name>
    <dbReference type="NCBI Taxonomy" id="153496"/>
    <lineage>
        <taxon>Bacteria</taxon>
        <taxon>Pseudomonadati</taxon>
        <taxon>Pseudomonadota</taxon>
        <taxon>Alphaproteobacteria</taxon>
        <taxon>Acetobacterales</taxon>
        <taxon>Acetobacteraceae</taxon>
        <taxon>Kozakia</taxon>
    </lineage>
</organism>
<evidence type="ECO:0000313" key="2">
    <source>
        <dbReference type="Proteomes" id="UP000179145"/>
    </source>
</evidence>
<dbReference type="KEGG" id="kba:A0U89_12470"/>
<gene>
    <name evidence="1" type="ORF">A0U89_12470</name>
</gene>
<dbReference type="EMBL" id="CP014674">
    <property type="protein sequence ID" value="AOX17817.1"/>
    <property type="molecule type" value="Genomic_DNA"/>
</dbReference>
<reference evidence="1 2" key="1">
    <citation type="journal article" date="2016" name="Microb. Cell Fact.">
        <title>Dissection of exopolysaccharide biosynthesis in Kozakia baliensis.</title>
        <authorList>
            <person name="Brandt J.U."/>
            <person name="Jakob F."/>
            <person name="Behr J."/>
            <person name="Geissler A.J."/>
            <person name="Vogel R.F."/>
        </authorList>
    </citation>
    <scope>NUCLEOTIDE SEQUENCE [LARGE SCALE GENOMIC DNA]</scope>
    <source>
        <strain evidence="1 2">DSM 14400</strain>
    </source>
</reference>
<dbReference type="Proteomes" id="UP000179145">
    <property type="component" value="Chromosome"/>
</dbReference>
<accession>A0A1D8UWD1</accession>
<name>A0A1D8UWD1_9PROT</name>
<dbReference type="OrthoDB" id="7376091at2"/>
<dbReference type="STRING" id="153496.A0U89_12470"/>
<evidence type="ECO:0000313" key="1">
    <source>
        <dbReference type="EMBL" id="AOX17817.1"/>
    </source>
</evidence>
<dbReference type="AlphaFoldDB" id="A0A1D8UWD1"/>
<sequence>MSDLTVWRDGNGEPIACVEKLRVLRENEAELRQAMQDAFEDAILMGVAPDEMRAHLMEMVSKLSEPGA</sequence>
<proteinExistence type="predicted"/>
<protein>
    <submittedName>
        <fullName evidence="1">Uncharacterized protein</fullName>
    </submittedName>
</protein>
<dbReference type="RefSeq" id="WP_070403349.1">
    <property type="nucleotide sequence ID" value="NZ_BJVW01000011.1"/>
</dbReference>